<dbReference type="InterPro" id="IPR035983">
    <property type="entry name" value="Hect_E3_ubiquitin_ligase"/>
</dbReference>
<accession>A0A0G4IMY9</accession>
<feature type="compositionally biased region" description="Polar residues" evidence="6">
    <location>
        <begin position="3753"/>
        <end position="3767"/>
    </location>
</feature>
<feature type="compositionally biased region" description="Basic and acidic residues" evidence="6">
    <location>
        <begin position="2295"/>
        <end position="2307"/>
    </location>
</feature>
<comment type="subcellular location">
    <subcellularLocation>
        <location evidence="1">Nucleus</location>
    </subcellularLocation>
</comment>
<feature type="domain" description="HECT" evidence="8">
    <location>
        <begin position="3390"/>
        <end position="3752"/>
    </location>
</feature>
<name>A0A0G4IMY9_PLABS</name>
<keyword evidence="4" id="KW-0539">Nucleus</keyword>
<evidence type="ECO:0000256" key="6">
    <source>
        <dbReference type="SAM" id="MobiDB-lite"/>
    </source>
</evidence>
<dbReference type="Proteomes" id="UP000039324">
    <property type="component" value="Unassembled WGS sequence"/>
</dbReference>
<dbReference type="PANTHER" id="PTHR46654:SF1">
    <property type="entry name" value="E3 UBIQUITIN-PROTEIN LIGASE HECTD3"/>
    <property type="match status" value="1"/>
</dbReference>
<sequence>MGNILDSDAGIGDPPGAQTWTLSLDCRPDALQPLLVCHGKRVILPPHHIYELVRIANAEHTEGTAQIHDRYGDLPTKCLPRAARLRAARLLCRERIHVPPDRDAAGIQSVPVSPAMALYQSNFGCLLIEFMCRARRVQLDIVGNRVRRALQGHPTASLRDSLRLKLVKQGLEDVPGIRGSAAGAMTILKKVRSLADREMVASEKALITNAFATEFEFATYGQLGPAFVAATSGGEIKKTFGTREDELCIAYLGTLWENLKASSVYSSLYRLRKENKSAVLGRLLLAFSASTASFHVLIQTASVLMMMSCENLNDDLRLPWQALNSLNCIRYSNPVQTSREGGRADDIPVATRKSPGVKCSVACAALVDVLATMCSQASNSDAPVPTLIIGFDSASFASLLELLNRCMYCYFARIRNEEVRRDSFDSELLADVHDAVVKLHRSDTSFEQRVSTARTLLKLVRLLKLDPTNPTFHTLYMDSDVLRRDIVNVPEAVHILDLIGYKFATADVKVVVKGISTVQQSNQFRASMVDVDALNQAGHELDLFLRQAWSALLPKLLSVLHFQICLIAKYRTYPAARDVRSADAVKKEYLSSAFQDLVRVIGSGFDDFQESRDPFRAATANWAIKVVCDGMQIFMPKASQQVSFLSRMFDASIPLTPSSSFKRDLVLTQPARKAISDYLFCVSSVSIDPGYLTDLAFGLDEDSWSNLVLDIKSEGSENIVWKRVCRVIADIQVSDSDFARYKNDPVVSPILNKIMRAGSSDAAPMKMATIHKALILLASPFPEAFESTHSTSFLSPKLGTVNSDRFAPAERAARLLFCFQRDLFNRSIVNGTRVDAVSCHPVLEFVRAFLGCTVQQADSISGFDGTISTEVQQFQFRKSLAGAYLPHVLLGIASTSRQFHPESSSLGDIIKMMQQLHASFGGFSGLAEVPLERLGGRRSKEYEYSSIEDILDGGNAVEDILIHPHFDLSVDSKVPEHGDQEKRSRIANSHMMFLLTSHNVSSDLVQLYVENSGAVLEALSNLQKQPQAISSIMAACPVLQRIVSTIVFGEYDMPNFAKAVELPSLYLCTMCGSTLPTIHDLVLHTFGFSSSGSSSTRATICSPSGLPAWFAFLRHLTAWVLAKLARNCVTGVGGDFNVLSGKLDQDTSGSSQGSPSESVQQWLKSILFKGGFDRTQYATELGDADGSCEIRVMKMSEDRRFFADLIDGKESAGALNKAVLDLPQFKGFPHRKSGGDAIAQATRSVVTVLLKHGGLTETARALAKKILDCSDEYVSRIHAACEADIKRSNKAELVTQPENSDLLKLWSVADSLKGHWVFLHQEGIQSVCIEKNCKQSVIYDSDFYRCSNGHENQQCETEDTLTYEAIRDSVVSKCMLLLNTESGCRIALHPALMRQTSVDAARSDDGGSSPRSPSGRTITVTPFERWKMLRNTFLEMIPQFRSMNNPMFHRTISDAIIDFIKDERVDPRELSYSLESVVRRAHRRSQGFEILSQLSHRVPSSLKIAIVVELVSAVRDWPVLPDSIAPHFFDRIESAGVELLGSVRNAYAVVAGRAATLFNQIVNGNKDDSTLSALVLVDFWKIGFRLSDFVLLRSLRFTELLRLDTHRENYNLVQSALRRVFNAVSLLSFCHDRSDGIGVNSENAVRSDGRIDPWQGSVLDEMHRELSADWPSSASVDYSRHEYVIFEILSVLLLSCHATQTQSPSRALDHLRSSKPWITLLAIYLADGFSGTSLSRQLSPRCFRRVTSIASIVFSRVKPERLAEVYFDGANGTPVQLIEDLMRMIGRNTCGTDFDGMCRVSLDEKPETPSTASISSLANSSTQANLRARCAVKLLRSLQTESSWAPLISRVVSLHLTLLNSVIPMLETHSSSSPMKDPQAILDLIGVLRFLGNYVDPITVGSRVVSNCNGGTPTRSQRDQRRTGGESSNTSNISTVVGISKSKAVLIRDSDLSLSLTERDLRDIQAVPDCLQYGSLLLTRQAINSLLFLISLRPSGSADRRRSSVDNSRNAIVILDSDIRFQPSLMFAQLQAYGLKAFLSLLQSLPSLVSQDTLCAIIESPAFVRNLLQVARMPIPLHEASDLQDLEIKCCRLGMLVHDQRVIEQSYGILSIDKQTLRDSMDEHIDWCTKASQMFSKIPDGLELAKSWLVTQRNSVESARLRRNQTMTSSLSPKSQTGDMITRLSALGFPVVVCEKALRLCKGNETLAANWLMDNGAREAEVLAIDVRSTEALANPFSDECEWGTEGVDFFQEMGDGDVARDLLWRLPSDQLDGNFEAESDVYNRLALQPGDVQQTRDSEAVPDRAKSSVPSSSSLKHLSLSLTIDDLREGQAVRISRSWVSARDRVLGGEGTGGAGSGRYMYRWYLNSVQNTWEPFDDNVTAQLEERWRLGDSLCTAILDSEPFMFRLDRMAMYHSLTGYMVRLRRRRVEKSVQSPFQTVANKNEANDQSPVADEILSDEQILERMLDALSSSQRETVERVQLVVADMPKSWVVQALQKNNFDPNLAVEWIFANSTVLENLDKEQAKRREALLNPAPAKAVANSSSDDDPEADSSLFTPLLAYGGAIGTIVSIDRQRSRARVAFPLCSSDSGHPQVDNVPGVLCPLVALEWPDAWVGEEMPNEISQRRKLGVDGLLVDAYVALGIVFARRAVLSIMRLSLSGNNDSSPVTQIPAETTSEPQDENAQPSLTLSKLNLKVIDVISILKLVANDIDHMSSQGVSIWFLLRALAVHPKYSEEMLPFLIDDCIVHLRRSSSRVAEVSTAHPYPDSSQTKEEVYIENANELLVEFDRRSQLKEGHAVVSFWSDPECTSEIAIMSGTGFQSPGNSTGSGFRPFIVRGNRFFVQFGSGQPRPTGKVEFGFAVRVRPLGYRFEDERDILRAPLGWNLLSLLTSNDLIDSCLRHERCHDLVRALIRFLRCSSSPSKVFVTMSLEKLFSRYSEMYIDWGTRTSFLERIGGSGDIAGLQTTRDRVREANMRAPVGSSFSPFLKALEDLLRLTRVIFPQTAFQTYEIDVLQVVNGIPVNPWDMRIAIGKVTAVDVARVEMVLECLYNGRKLPSSQIFALSYEHLNTMALFRLCLKELETSIKLNKQISKWKDERRFWMSMVNTFKDVDYLADILLMLRRSMLDSAFEPMWSLRHKDWESRVREARTLAQYAVCLRDLEESFRWRDEKDDNRESALVTSWRASRPNWVKTVTTLSDEVSLARVQSSMPSSQEAERAPYWSREANEQLVAYVNALISQNARRLRSLTFVDITEPKPSELVTLYPSLKGIPMPHIRSRFGVLKMINQLVAAIIIPVAPLWNMQERSLGTLMRRCKRLIFHEAKLAILTQSVQRMYSKEKDPQNVILNRHEAAKERSAVNAAGKVLTPAIRHTIFFQLYSQLRVVDAESLRRKGQAWRVKFVGERGHDVGGLFNASLSNICDELMSYRLPLFVPTPNGKHKIGDNREKWMPSPSANDPQHIAWFEFVGKLMGIACLSQNRTLSIDLPSMVWKTIVREPLDLADLKAVDYPVYRTLHLMRRPEVESITEDTFEYVFPDLCFTAPNADGVEVELAPDDAHRQVTWANRLEYARAVEEFRLHELEVQIGAICRGLAQMLPIDLLALFTWQQLEVLVCGNPDIDIQLLREKTIYSGNVREADPHIQMFWRVIESFSAQDRREFLQFVWGRSRLPTTKVGFGKDAFKISDHTAAILAQNAMPLTYGTSMIHDQYLPVAHTCFFALELPRYSSDAIMSDKLLYAIHNCKTIDADTTQESQMNQNMSWSDGESDGEGETRATNEENRERGAQ</sequence>
<feature type="region of interest" description="Disordered" evidence="6">
    <location>
        <begin position="2664"/>
        <end position="2687"/>
    </location>
</feature>
<dbReference type="InterPro" id="IPR036339">
    <property type="entry name" value="PUB-like_dom_sf"/>
</dbReference>
<evidence type="ECO:0000256" key="2">
    <source>
        <dbReference type="ARBA" id="ARBA00022553"/>
    </source>
</evidence>
<feature type="compositionally biased region" description="Low complexity" evidence="6">
    <location>
        <begin position="1406"/>
        <end position="1416"/>
    </location>
</feature>
<evidence type="ECO:0000256" key="1">
    <source>
        <dbReference type="ARBA" id="ARBA00004123"/>
    </source>
</evidence>
<feature type="region of interest" description="Disordered" evidence="6">
    <location>
        <begin position="3753"/>
        <end position="3789"/>
    </location>
</feature>
<dbReference type="InterPro" id="IPR042469">
    <property type="entry name" value="HECTD3"/>
</dbReference>
<organism evidence="10 11">
    <name type="scientific">Plasmodiophora brassicae</name>
    <name type="common">Clubroot disease agent</name>
    <dbReference type="NCBI Taxonomy" id="37360"/>
    <lineage>
        <taxon>Eukaryota</taxon>
        <taxon>Sar</taxon>
        <taxon>Rhizaria</taxon>
        <taxon>Endomyxa</taxon>
        <taxon>Phytomyxea</taxon>
        <taxon>Plasmodiophorida</taxon>
        <taxon>Plasmodiophoridae</taxon>
        <taxon>Plasmodiophora</taxon>
    </lineage>
</organism>
<evidence type="ECO:0000256" key="5">
    <source>
        <dbReference type="PROSITE-ProRule" id="PRU00104"/>
    </source>
</evidence>
<evidence type="ECO:0000259" key="7">
    <source>
        <dbReference type="PROSITE" id="PS50030"/>
    </source>
</evidence>
<feature type="region of interest" description="Disordered" evidence="6">
    <location>
        <begin position="2293"/>
        <end position="2313"/>
    </location>
</feature>
<proteinExistence type="predicted"/>
<dbReference type="Pfam" id="PF00627">
    <property type="entry name" value="UBA"/>
    <property type="match status" value="1"/>
</dbReference>
<feature type="region of interest" description="Disordered" evidence="6">
    <location>
        <begin position="1398"/>
        <end position="1417"/>
    </location>
</feature>
<dbReference type="Gene3D" id="3.90.1750.10">
    <property type="entry name" value="Hect, E3 ligase catalytic domains"/>
    <property type="match status" value="1"/>
</dbReference>
<feature type="active site" description="Glycyl thioester intermediate" evidence="5">
    <location>
        <position position="3720"/>
    </location>
</feature>
<feature type="domain" description="UBA" evidence="7">
    <location>
        <begin position="2173"/>
        <end position="2215"/>
    </location>
</feature>
<evidence type="ECO:0000256" key="4">
    <source>
        <dbReference type="ARBA" id="ARBA00023242"/>
    </source>
</evidence>
<dbReference type="Pfam" id="PF00632">
    <property type="entry name" value="HECT"/>
    <property type="match status" value="1"/>
</dbReference>
<feature type="compositionally biased region" description="Basic and acidic residues" evidence="6">
    <location>
        <begin position="3774"/>
        <end position="3789"/>
    </location>
</feature>
<dbReference type="Gene3D" id="1.10.8.10">
    <property type="entry name" value="DNA helicase RuvA subunit, C-terminal domain"/>
    <property type="match status" value="1"/>
</dbReference>
<protein>
    <submittedName>
        <fullName evidence="10">Uncharacterized protein</fullName>
    </submittedName>
</protein>
<evidence type="ECO:0000313" key="10">
    <source>
        <dbReference type="EMBL" id="CEO96544.1"/>
    </source>
</evidence>
<dbReference type="SMART" id="SM00119">
    <property type="entry name" value="HECTc"/>
    <property type="match status" value="1"/>
</dbReference>
<dbReference type="SUPFAM" id="SSF143503">
    <property type="entry name" value="PUG domain-like"/>
    <property type="match status" value="1"/>
</dbReference>
<dbReference type="InterPro" id="IPR000569">
    <property type="entry name" value="HECT_dom"/>
</dbReference>
<evidence type="ECO:0000313" key="11">
    <source>
        <dbReference type="Proteomes" id="UP000039324"/>
    </source>
</evidence>
<keyword evidence="2" id="KW-0597">Phosphoprotein</keyword>
<evidence type="ECO:0000259" key="8">
    <source>
        <dbReference type="PROSITE" id="PS50237"/>
    </source>
</evidence>
<dbReference type="SMART" id="SM00165">
    <property type="entry name" value="UBA"/>
    <property type="match status" value="2"/>
</dbReference>
<dbReference type="SUPFAM" id="SSF46934">
    <property type="entry name" value="UBA-like"/>
    <property type="match status" value="1"/>
</dbReference>
<evidence type="ECO:0000259" key="9">
    <source>
        <dbReference type="PROSITE" id="PS50918"/>
    </source>
</evidence>
<dbReference type="PROSITE" id="PS50237">
    <property type="entry name" value="HECT"/>
    <property type="match status" value="1"/>
</dbReference>
<dbReference type="PANTHER" id="PTHR46654">
    <property type="entry name" value="E3 UBIQUITIN-PROTEIN LIGASE HECTD3"/>
    <property type="match status" value="1"/>
</dbReference>
<gene>
    <name evidence="10" type="ORF">PBRA_005153</name>
</gene>
<dbReference type="InterPro" id="IPR015940">
    <property type="entry name" value="UBA"/>
</dbReference>
<dbReference type="OrthoDB" id="239701at2759"/>
<dbReference type="InterPro" id="IPR004170">
    <property type="entry name" value="WWE_dom"/>
</dbReference>
<dbReference type="Gene3D" id="3.30.2410.10">
    <property type="entry name" value="Hect, E3 ligase catalytic domain"/>
    <property type="match status" value="1"/>
</dbReference>
<dbReference type="InterPro" id="IPR009060">
    <property type="entry name" value="UBA-like_sf"/>
</dbReference>
<evidence type="ECO:0000256" key="3">
    <source>
        <dbReference type="ARBA" id="ARBA00022786"/>
    </source>
</evidence>
<feature type="domain" description="WWE" evidence="9">
    <location>
        <begin position="2351"/>
        <end position="2432"/>
    </location>
</feature>
<dbReference type="GO" id="GO:0005634">
    <property type="term" value="C:nucleus"/>
    <property type="evidence" value="ECO:0007669"/>
    <property type="project" value="UniProtKB-SubCell"/>
</dbReference>
<dbReference type="SUPFAM" id="SSF56204">
    <property type="entry name" value="Hect, E3 ligase catalytic domain"/>
    <property type="match status" value="1"/>
</dbReference>
<reference evidence="10 11" key="1">
    <citation type="submission" date="2015-02" db="EMBL/GenBank/DDBJ databases">
        <authorList>
            <person name="Chooi Y.-H."/>
        </authorList>
    </citation>
    <scope>NUCLEOTIDE SEQUENCE [LARGE SCALE GENOMIC DNA]</scope>
    <source>
        <strain evidence="10">E3</strain>
    </source>
</reference>
<dbReference type="Gene3D" id="3.30.2160.10">
    <property type="entry name" value="Hect, E3 ligase catalytic domain"/>
    <property type="match status" value="1"/>
</dbReference>
<feature type="region of interest" description="Disordered" evidence="6">
    <location>
        <begin position="1908"/>
        <end position="1933"/>
    </location>
</feature>
<dbReference type="PROSITE" id="PS50030">
    <property type="entry name" value="UBA"/>
    <property type="match status" value="1"/>
</dbReference>
<dbReference type="PROSITE" id="PS50918">
    <property type="entry name" value="WWE"/>
    <property type="match status" value="1"/>
</dbReference>
<dbReference type="STRING" id="37360.A0A0G4IMY9"/>
<dbReference type="EMBL" id="CDSF01000068">
    <property type="protein sequence ID" value="CEO96544.1"/>
    <property type="molecule type" value="Genomic_DNA"/>
</dbReference>
<keyword evidence="11" id="KW-1185">Reference proteome</keyword>
<keyword evidence="3 5" id="KW-0833">Ubl conjugation pathway</keyword>
<dbReference type="GO" id="GO:0004842">
    <property type="term" value="F:ubiquitin-protein transferase activity"/>
    <property type="evidence" value="ECO:0007669"/>
    <property type="project" value="InterPro"/>
</dbReference>